<dbReference type="EMBL" id="NPHW01003910">
    <property type="protein sequence ID" value="OXV08760.1"/>
    <property type="molecule type" value="Genomic_DNA"/>
</dbReference>
<keyword evidence="3" id="KW-1185">Reference proteome</keyword>
<evidence type="ECO:0000313" key="3">
    <source>
        <dbReference type="Proteomes" id="UP000243515"/>
    </source>
</evidence>
<organism evidence="2 3">
    <name type="scientific">Elaphomyces granulatus</name>
    <dbReference type="NCBI Taxonomy" id="519963"/>
    <lineage>
        <taxon>Eukaryota</taxon>
        <taxon>Fungi</taxon>
        <taxon>Dikarya</taxon>
        <taxon>Ascomycota</taxon>
        <taxon>Pezizomycotina</taxon>
        <taxon>Eurotiomycetes</taxon>
        <taxon>Eurotiomycetidae</taxon>
        <taxon>Eurotiales</taxon>
        <taxon>Elaphomycetaceae</taxon>
        <taxon>Elaphomyces</taxon>
    </lineage>
</organism>
<proteinExistence type="predicted"/>
<comment type="caution">
    <text evidence="2">The sequence shown here is derived from an EMBL/GenBank/DDBJ whole genome shotgun (WGS) entry which is preliminary data.</text>
</comment>
<accession>A0A232LX58</accession>
<reference evidence="2 3" key="1">
    <citation type="journal article" date="2015" name="Environ. Microbiol.">
        <title>Metagenome sequence of Elaphomyces granulatus from sporocarp tissue reveals Ascomycota ectomycorrhizal fingerprints of genome expansion and a Proteobacteria-rich microbiome.</title>
        <authorList>
            <person name="Quandt C.A."/>
            <person name="Kohler A."/>
            <person name="Hesse C.N."/>
            <person name="Sharpton T.J."/>
            <person name="Martin F."/>
            <person name="Spatafora J.W."/>
        </authorList>
    </citation>
    <scope>NUCLEOTIDE SEQUENCE [LARGE SCALE GENOMIC DNA]</scope>
    <source>
        <strain evidence="2 3">OSC145934</strain>
    </source>
</reference>
<dbReference type="Proteomes" id="UP000243515">
    <property type="component" value="Unassembled WGS sequence"/>
</dbReference>
<keyword evidence="1" id="KW-1133">Transmembrane helix</keyword>
<sequence>MLLMSAIEHSHQNLECFFFDFLTCLLLYMLHLPSLLSSFIVVSILLLLLYLHTQLKHSQPSTWGPNPEGYCTNEFLIIAIPPLGNHEDPALSSE</sequence>
<feature type="transmembrane region" description="Helical" evidence="1">
    <location>
        <begin position="35"/>
        <end position="51"/>
    </location>
</feature>
<dbReference type="AlphaFoldDB" id="A0A232LX58"/>
<keyword evidence="1" id="KW-0472">Membrane</keyword>
<keyword evidence="1" id="KW-0812">Transmembrane</keyword>
<evidence type="ECO:0000313" key="2">
    <source>
        <dbReference type="EMBL" id="OXV08760.1"/>
    </source>
</evidence>
<protein>
    <submittedName>
        <fullName evidence="2">Uncharacterized protein</fullName>
    </submittedName>
</protein>
<evidence type="ECO:0000256" key="1">
    <source>
        <dbReference type="SAM" id="Phobius"/>
    </source>
</evidence>
<gene>
    <name evidence="2" type="ORF">Egran_03477</name>
</gene>
<name>A0A232LX58_9EURO</name>
<feature type="non-terminal residue" evidence="2">
    <location>
        <position position="94"/>
    </location>
</feature>